<dbReference type="Proteomes" id="UP000199657">
    <property type="component" value="Unassembled WGS sequence"/>
</dbReference>
<evidence type="ECO:0000256" key="3">
    <source>
        <dbReference type="PROSITE-ProRule" id="PRU10100"/>
    </source>
</evidence>
<name>A0A1H8V2W5_9GAMM</name>
<reference evidence="6 7" key="1">
    <citation type="submission" date="2016-10" db="EMBL/GenBank/DDBJ databases">
        <authorList>
            <person name="de Groot N.N."/>
        </authorList>
    </citation>
    <scope>NUCLEOTIDE SEQUENCE [LARGE SCALE GENOMIC DNA]</scope>
    <source>
        <strain evidence="6 7">CGMCC 1.6291</strain>
    </source>
</reference>
<dbReference type="InterPro" id="IPR037152">
    <property type="entry name" value="L-asparaginase_N_sf"/>
</dbReference>
<gene>
    <name evidence="6" type="ORF">SAMN04488052_10948</name>
</gene>
<dbReference type="Pfam" id="PF17763">
    <property type="entry name" value="Asparaginase_C"/>
    <property type="match status" value="1"/>
</dbReference>
<protein>
    <submittedName>
        <fullName evidence="6">L-asparaginase</fullName>
    </submittedName>
</protein>
<evidence type="ECO:0000256" key="1">
    <source>
        <dbReference type="PIRSR" id="PIRSR001220-1"/>
    </source>
</evidence>
<accession>A0A1H8V2W5</accession>
<dbReference type="GO" id="GO:0004067">
    <property type="term" value="F:asparaginase activity"/>
    <property type="evidence" value="ECO:0007669"/>
    <property type="project" value="UniProtKB-UniRule"/>
</dbReference>
<feature type="active site" description="O-isoaspartyl threonine intermediate" evidence="1">
    <location>
        <position position="20"/>
    </location>
</feature>
<evidence type="ECO:0000256" key="2">
    <source>
        <dbReference type="PIRSR" id="PIRSR001220-2"/>
    </source>
</evidence>
<dbReference type="PANTHER" id="PTHR11707:SF28">
    <property type="entry name" value="60 KDA LYSOPHOSPHOLIPASE"/>
    <property type="match status" value="1"/>
</dbReference>
<evidence type="ECO:0000259" key="4">
    <source>
        <dbReference type="Pfam" id="PF00710"/>
    </source>
</evidence>
<dbReference type="Gene3D" id="3.40.50.1170">
    <property type="entry name" value="L-asparaginase, N-terminal domain"/>
    <property type="match status" value="1"/>
</dbReference>
<dbReference type="SFLD" id="SFLDS00057">
    <property type="entry name" value="Glutaminase/Asparaginase"/>
    <property type="match status" value="1"/>
</dbReference>
<organism evidence="6 7">
    <name type="scientific">Aquisalimonas asiatica</name>
    <dbReference type="NCBI Taxonomy" id="406100"/>
    <lineage>
        <taxon>Bacteria</taxon>
        <taxon>Pseudomonadati</taxon>
        <taxon>Pseudomonadota</taxon>
        <taxon>Gammaproteobacteria</taxon>
        <taxon>Chromatiales</taxon>
        <taxon>Ectothiorhodospiraceae</taxon>
        <taxon>Aquisalimonas</taxon>
    </lineage>
</organism>
<dbReference type="InterPro" id="IPR027473">
    <property type="entry name" value="L-asparaginase_C"/>
</dbReference>
<evidence type="ECO:0000313" key="6">
    <source>
        <dbReference type="EMBL" id="SEP09118.1"/>
    </source>
</evidence>
<evidence type="ECO:0000259" key="5">
    <source>
        <dbReference type="Pfam" id="PF17763"/>
    </source>
</evidence>
<evidence type="ECO:0000313" key="7">
    <source>
        <dbReference type="Proteomes" id="UP000199657"/>
    </source>
</evidence>
<dbReference type="InterPro" id="IPR027474">
    <property type="entry name" value="L-asparaginase_N"/>
</dbReference>
<dbReference type="SMART" id="SM00870">
    <property type="entry name" value="Asparaginase"/>
    <property type="match status" value="1"/>
</dbReference>
<dbReference type="PRINTS" id="PR00139">
    <property type="entry name" value="ASNGLNASE"/>
</dbReference>
<dbReference type="InterPro" id="IPR041725">
    <property type="entry name" value="L-asparaginase_I"/>
</dbReference>
<dbReference type="PROSITE" id="PS00917">
    <property type="entry name" value="ASN_GLN_ASE_2"/>
    <property type="match status" value="1"/>
</dbReference>
<keyword evidence="7" id="KW-1185">Reference proteome</keyword>
<dbReference type="CDD" id="cd08963">
    <property type="entry name" value="L-asparaginase_I"/>
    <property type="match status" value="1"/>
</dbReference>
<dbReference type="SUPFAM" id="SSF53774">
    <property type="entry name" value="Glutaminase/Asparaginase"/>
    <property type="match status" value="1"/>
</dbReference>
<dbReference type="Pfam" id="PF00710">
    <property type="entry name" value="Asparaginase"/>
    <property type="match status" value="1"/>
</dbReference>
<feature type="active site" evidence="3">
    <location>
        <position position="96"/>
    </location>
</feature>
<dbReference type="EMBL" id="FOEG01000009">
    <property type="protein sequence ID" value="SEP09118.1"/>
    <property type="molecule type" value="Genomic_DNA"/>
</dbReference>
<dbReference type="AlphaFoldDB" id="A0A1H8V2W5"/>
<dbReference type="InterPro" id="IPR040919">
    <property type="entry name" value="Asparaginase_C"/>
</dbReference>
<feature type="domain" description="L-asparaginase N-terminal" evidence="4">
    <location>
        <begin position="12"/>
        <end position="198"/>
    </location>
</feature>
<dbReference type="PANTHER" id="PTHR11707">
    <property type="entry name" value="L-ASPARAGINASE"/>
    <property type="match status" value="1"/>
</dbReference>
<feature type="domain" description="Asparaginase/glutaminase C-terminal" evidence="5">
    <location>
        <begin position="217"/>
        <end position="331"/>
    </location>
</feature>
<feature type="binding site" evidence="2">
    <location>
        <begin position="96"/>
        <end position="97"/>
    </location>
    <ligand>
        <name>substrate</name>
    </ligand>
</feature>
<dbReference type="STRING" id="406100.SAMN04488052_10948"/>
<dbReference type="PIRSF" id="PIRSF500176">
    <property type="entry name" value="L_ASNase"/>
    <property type="match status" value="1"/>
</dbReference>
<sequence>MQTTPDGDALPVGVLYTGGTFGMVPSDRGYTPSSDLPERAQAALAGSNHPPLRWLDPGTGPAINSADVNPAFWHALAGTIRRNAAHCTGFVVIHGTDTLAFTGSALSFLLADLGRPVVVTGARAPLGEAASDARENLLTALHAAVSPGFTGTGLAFGGQLLQANRSSKRFGAPGQPFTSPNAAPLATFDGNALHWQRTLDTLEASLPVVTDYASRAAMLAVYPGISGDVIHGVVETGVHALLLETYPSGIGPGEDAAFVAAIDAATRRGVVVAAVSQNQYGGVRLGHYATSTPLAEAGLIGGADMTREAAFTKLHYLINCGLDRDAIIDAFQRNLCGELTATD</sequence>
<dbReference type="InterPro" id="IPR006034">
    <property type="entry name" value="Asparaginase/glutaminase-like"/>
</dbReference>
<proteinExistence type="predicted"/>
<dbReference type="InterPro" id="IPR036152">
    <property type="entry name" value="Asp/glu_Ase-like_sf"/>
</dbReference>
<dbReference type="GO" id="GO:0005829">
    <property type="term" value="C:cytosol"/>
    <property type="evidence" value="ECO:0007669"/>
    <property type="project" value="TreeGrafter"/>
</dbReference>
<dbReference type="PROSITE" id="PS51732">
    <property type="entry name" value="ASN_GLN_ASE_3"/>
    <property type="match status" value="1"/>
</dbReference>
<dbReference type="PIRSF" id="PIRSF001220">
    <property type="entry name" value="L-ASNase_gatD"/>
    <property type="match status" value="1"/>
</dbReference>
<dbReference type="InterPro" id="IPR027475">
    <property type="entry name" value="Asparaginase/glutaminase_AS2"/>
</dbReference>
<dbReference type="Gene3D" id="3.40.50.40">
    <property type="match status" value="1"/>
</dbReference>
<feature type="binding site" evidence="2">
    <location>
        <position position="65"/>
    </location>
    <ligand>
        <name>substrate</name>
    </ligand>
</feature>